<feature type="region of interest" description="Disordered" evidence="1">
    <location>
        <begin position="1264"/>
        <end position="1310"/>
    </location>
</feature>
<feature type="region of interest" description="Disordered" evidence="1">
    <location>
        <begin position="1123"/>
        <end position="1148"/>
    </location>
</feature>
<protein>
    <submittedName>
        <fullName evidence="2">Chromatin modification-related protein EAF1 A</fullName>
    </submittedName>
</protein>
<dbReference type="Proteomes" id="UP000288805">
    <property type="component" value="Unassembled WGS sequence"/>
</dbReference>
<dbReference type="GO" id="GO:0035267">
    <property type="term" value="C:NuA4 histone acetyltransferase complex"/>
    <property type="evidence" value="ECO:0007669"/>
    <property type="project" value="InterPro"/>
</dbReference>
<evidence type="ECO:0000313" key="3">
    <source>
        <dbReference type="Proteomes" id="UP000288805"/>
    </source>
</evidence>
<dbReference type="EMBL" id="QGNW01002280">
    <property type="protein sequence ID" value="RVW21586.1"/>
    <property type="molecule type" value="Genomic_DNA"/>
</dbReference>
<evidence type="ECO:0000256" key="1">
    <source>
        <dbReference type="SAM" id="MobiDB-lite"/>
    </source>
</evidence>
<proteinExistence type="predicted"/>
<feature type="region of interest" description="Disordered" evidence="1">
    <location>
        <begin position="417"/>
        <end position="477"/>
    </location>
</feature>
<dbReference type="PANTHER" id="PTHR46774">
    <property type="entry name" value="CHROMATIN MODIFICATION-RELATED PROTEIN EAF1 A-RELATED"/>
    <property type="match status" value="1"/>
</dbReference>
<evidence type="ECO:0000313" key="2">
    <source>
        <dbReference type="EMBL" id="RVW21586.1"/>
    </source>
</evidence>
<feature type="compositionally biased region" description="Polar residues" evidence="1">
    <location>
        <begin position="420"/>
        <end position="446"/>
    </location>
</feature>
<feature type="compositionally biased region" description="Polar residues" evidence="1">
    <location>
        <begin position="125"/>
        <end position="152"/>
    </location>
</feature>
<feature type="compositionally biased region" description="Low complexity" evidence="1">
    <location>
        <begin position="1271"/>
        <end position="1292"/>
    </location>
</feature>
<sequence>MHGCSSGTAILVNAEVDSMGGVVDGGVGIGSKPSPRRAAIEKAQAELRQEYDVREERRRELEFLEKGGNPLDFKLGHAASVSVQSTSLTDQHPEQIVTSEAKGSFALTASPHGDSVESSGRPGGLQNSLHPSRRNNIVPSEQSSQVDGSQNAKESEDSAIFRPYARRNRSRSNRDGARSSSADIIPSRGGHGSSLPARHGSRDAKGSISETNFNNQKDHNVSPISDPKSISSNGDVVFKVVAPENQLDMVLDSVRAVEATSSLTKGSVPETNFDTTSSKWDNQHIQSVQVDIQQTLTDVASADPDPVGGRETGQNSGAAFGTKGLDSESSCTQTSLSIDGNNDSDQCTVPKNVDSNGNPSEQMLAFEGTPNIAGDEMVKEVNEAKDVDCCALINDALDSVHQNHKGNGSVVVVEEEIHRSQSGSQNEVKHPSNIQGMEQNDYSVSNTDRKPGDMPGDNSNPTKEGLSTGRPQGSMGSSICELPEATLSRKGSFAAPDLQTCAGNRLRIMDKAHEDSILEEARIIEAKRKRIAELSVGALPLEYHRKSHWDFVLEEMAWLANDFAQSCNFWHSAEVLLHGDDLGVGPKNCKYELVGSRRIDGNEVPVDKIGEANMVMIIYFDLLFGHCSIVDGWLAMVSFVFNFRIEFSVTYVKEASKKLEHPGKTVQAYAVRFLKYNNSLVPPVQAEAPLTPERLSDSGIVDMLWEGRFTEESLFYTVPAGAMETYRKSIESHLVQCEKTGSSMQEEVETSMYDPVAVPNPEFGSQENCYDEDEGETSTYYLPGGFEGSKPSKYSQKKKKNSIKPYNARPYEMGSDFPYGHCTIGAQQSAFMGKRPANSLNVGSIPTKRVRTASRQRGLSPFGAGVTGCVQAPNKTDASSGDTSSFQDDQSTLHGGSQIQKSLEVESVVDFEKQLPFDSAEVSTKPKKKKKAKHPGSTYEQRWQLDSTVHNEQVVRMSIIELVWLLDLDICDLSMYYLASDEGSFKKRDQRVIILNLMEAVVKHFSSSCLFGQHNSKKPKIIKHSVDNTFDNITPMSGSIPSPVASQMSNMSNPNKIIRMIGVRDRGRKAKGLKLPAGQPGSGSPWSVFEISDAINSTLQFKCIFRKPKECKERHKILMDRTAGDGADSAEDSGSSQPYPSTLPGIPKGSARQLFQHLQGPMLEETLKSHFEKIILIGQQHHYRRSQNDNQETKQLAPVHGSHIFALTQVCPNNLNGGPLTPLDLCDATTPSSDIMSLGYQGSHNSGLAISNQGSVASMLPASGANSPLQGSSNVVLGSNLSSPSGPLNPSVRDNRYSIPRATSLPVDEQQRMQQYNPMLSNRNIQQPSLPVPGTLQGTDRSVRMLTGGNGVGVVSGLNRSIPMPRPGFQGIASSTMLNSGSMLSSSMVGMPSPVNMHSGASPSQGNSMFRPREALHMIRVSYLPFC</sequence>
<reference evidence="2 3" key="1">
    <citation type="journal article" date="2018" name="PLoS Genet.">
        <title>Population sequencing reveals clonal diversity and ancestral inbreeding in the grapevine cultivar Chardonnay.</title>
        <authorList>
            <person name="Roach M.J."/>
            <person name="Johnson D.L."/>
            <person name="Bohlmann J."/>
            <person name="van Vuuren H.J."/>
            <person name="Jones S.J."/>
            <person name="Pretorius I.S."/>
            <person name="Schmidt S.A."/>
            <person name="Borneman A.R."/>
        </authorList>
    </citation>
    <scope>NUCLEOTIDE SEQUENCE [LARGE SCALE GENOMIC DNA]</scope>
    <source>
        <strain evidence="3">cv. Chardonnay</strain>
        <tissue evidence="2">Leaf</tissue>
    </source>
</reference>
<feature type="region of interest" description="Disordered" evidence="1">
    <location>
        <begin position="873"/>
        <end position="897"/>
    </location>
</feature>
<dbReference type="PANTHER" id="PTHR46774:SF3">
    <property type="entry name" value="CHROMATIN MODIFICATION-RELATED PROTEIN EAF1 A-RELATED"/>
    <property type="match status" value="1"/>
</dbReference>
<organism evidence="2 3">
    <name type="scientific">Vitis vinifera</name>
    <name type="common">Grape</name>
    <dbReference type="NCBI Taxonomy" id="29760"/>
    <lineage>
        <taxon>Eukaryota</taxon>
        <taxon>Viridiplantae</taxon>
        <taxon>Streptophyta</taxon>
        <taxon>Embryophyta</taxon>
        <taxon>Tracheophyta</taxon>
        <taxon>Spermatophyta</taxon>
        <taxon>Magnoliopsida</taxon>
        <taxon>eudicotyledons</taxon>
        <taxon>Gunneridae</taxon>
        <taxon>Pentapetalae</taxon>
        <taxon>rosids</taxon>
        <taxon>Vitales</taxon>
        <taxon>Vitaceae</taxon>
        <taxon>Viteae</taxon>
        <taxon>Vitis</taxon>
    </lineage>
</organism>
<feature type="region of interest" description="Disordered" evidence="1">
    <location>
        <begin position="106"/>
        <end position="231"/>
    </location>
</feature>
<feature type="compositionally biased region" description="Low complexity" evidence="1">
    <location>
        <begin position="1124"/>
        <end position="1136"/>
    </location>
</feature>
<feature type="compositionally biased region" description="Polar residues" evidence="1">
    <location>
        <begin position="327"/>
        <end position="346"/>
    </location>
</feature>
<feature type="region of interest" description="Disordered" evidence="1">
    <location>
        <begin position="782"/>
        <end position="801"/>
    </location>
</feature>
<accession>A0A438CEI8</accession>
<gene>
    <name evidence="2" type="primary">EAF1A_3</name>
    <name evidence="2" type="ORF">CK203_109445</name>
</gene>
<dbReference type="InterPro" id="IPR044798">
    <property type="entry name" value="EAF1A/B"/>
</dbReference>
<comment type="caution">
    <text evidence="2">The sequence shown here is derived from an EMBL/GenBank/DDBJ whole genome shotgun (WGS) entry which is preliminary data.</text>
</comment>
<feature type="region of interest" description="Disordered" evidence="1">
    <location>
        <begin position="303"/>
        <end position="346"/>
    </location>
</feature>
<name>A0A438CEI8_VITVI</name>